<dbReference type="Proteomes" id="UP000237968">
    <property type="component" value="Unassembled WGS sequence"/>
</dbReference>
<gene>
    <name evidence="4" type="ORF">ENSA5_22950</name>
</gene>
<keyword evidence="2" id="KW-0732">Signal</keyword>
<comment type="caution">
    <text evidence="4">The sequence shown here is derived from an EMBL/GenBank/DDBJ whole genome shotgun (WGS) entry which is preliminary data.</text>
</comment>
<evidence type="ECO:0000313" key="4">
    <source>
        <dbReference type="EMBL" id="PRQ02477.1"/>
    </source>
</evidence>
<sequence>MGSRNLSPFAHLSFFAVLTLPCLAQAGSPEGIDGPDQDPLIANGSGVGQCAWPTAVAVSGGGGLCTGTLIHEQLVVYAAHCGGGNKTIRFGESAFSGGRTEPIAFCRTNPDYAGTDDQGHDWAFCRLQNPVTDLPITPPVAGPCENTIIQIGQQVAVVGFGQTLQGDTGTKNWGFTTLLAVDKPGNKVSLGGVGTSSVCPGDSGGPAFVQFPDGSWRTFGIASTVSGGCGGNGTHSLLEGALQWIEAESGLDVTPCTDFEGNWAPGPSCGGFMAQPQNQGSGSWDSWCAGTPTSSVSDVCGPAWDEFDDAKLPTVAITEPIWGETFAVDSSLDILVDAFKDPSGYSIKEVRLEINGADVASDLADPYGFFNAQFVNEGVYTMVAVAEDWAGNIVESDPVAIGIGDAEVPPEPEPDPDEGGADGGDGGEDGDAGTTGATDFGGDDFDGSKEGCACSSAPSSSGTTPSGWWLLAGVGLLGLRRRRARG</sequence>
<accession>A0A2S9YBH7</accession>
<keyword evidence="5" id="KW-1185">Reference proteome</keyword>
<dbReference type="SUPFAM" id="SSF50494">
    <property type="entry name" value="Trypsin-like serine proteases"/>
    <property type="match status" value="1"/>
</dbReference>
<proteinExistence type="predicted"/>
<dbReference type="InterPro" id="IPR001314">
    <property type="entry name" value="Peptidase_S1A"/>
</dbReference>
<dbReference type="InterPro" id="IPR001254">
    <property type="entry name" value="Trypsin_dom"/>
</dbReference>
<evidence type="ECO:0000259" key="3">
    <source>
        <dbReference type="PROSITE" id="PS50240"/>
    </source>
</evidence>
<dbReference type="InterPro" id="IPR043504">
    <property type="entry name" value="Peptidase_S1_PA_chymotrypsin"/>
</dbReference>
<feature type="compositionally biased region" description="Low complexity" evidence="1">
    <location>
        <begin position="452"/>
        <end position="468"/>
    </location>
</feature>
<evidence type="ECO:0000256" key="2">
    <source>
        <dbReference type="SAM" id="SignalP"/>
    </source>
</evidence>
<feature type="chain" id="PRO_5015534945" evidence="2">
    <location>
        <begin position="27"/>
        <end position="486"/>
    </location>
</feature>
<feature type="signal peptide" evidence="2">
    <location>
        <begin position="1"/>
        <end position="26"/>
    </location>
</feature>
<dbReference type="GO" id="GO:0006508">
    <property type="term" value="P:proteolysis"/>
    <property type="evidence" value="ECO:0007669"/>
    <property type="project" value="InterPro"/>
</dbReference>
<evidence type="ECO:0000313" key="5">
    <source>
        <dbReference type="Proteomes" id="UP000237968"/>
    </source>
</evidence>
<reference evidence="4 5" key="1">
    <citation type="submission" date="2018-03" db="EMBL/GenBank/DDBJ databases">
        <title>Draft Genome Sequences of the Obligatory Marine Myxobacteria Enhygromyxa salina SWB005.</title>
        <authorList>
            <person name="Poehlein A."/>
            <person name="Moghaddam J.A."/>
            <person name="Harms H."/>
            <person name="Alanjari M."/>
            <person name="Koenig G.M."/>
            <person name="Daniel R."/>
            <person name="Schaeberle T.F."/>
        </authorList>
    </citation>
    <scope>NUCLEOTIDE SEQUENCE [LARGE SCALE GENOMIC DNA]</scope>
    <source>
        <strain evidence="4 5">SWB005</strain>
    </source>
</reference>
<feature type="region of interest" description="Disordered" evidence="1">
    <location>
        <begin position="402"/>
        <end position="468"/>
    </location>
</feature>
<feature type="compositionally biased region" description="Acidic residues" evidence="1">
    <location>
        <begin position="408"/>
        <end position="431"/>
    </location>
</feature>
<dbReference type="PANTHER" id="PTHR24260:SF136">
    <property type="entry name" value="GH08193P-RELATED"/>
    <property type="match status" value="1"/>
</dbReference>
<dbReference type="Gene3D" id="2.40.10.10">
    <property type="entry name" value="Trypsin-like serine proteases"/>
    <property type="match status" value="1"/>
</dbReference>
<feature type="domain" description="Peptidase S1" evidence="3">
    <location>
        <begin position="41"/>
        <end position="250"/>
    </location>
</feature>
<dbReference type="EMBL" id="PVNK01000118">
    <property type="protein sequence ID" value="PRQ02477.1"/>
    <property type="molecule type" value="Genomic_DNA"/>
</dbReference>
<dbReference type="Pfam" id="PF17957">
    <property type="entry name" value="Big_7"/>
    <property type="match status" value="1"/>
</dbReference>
<dbReference type="InterPro" id="IPR009003">
    <property type="entry name" value="Peptidase_S1_PA"/>
</dbReference>
<name>A0A2S9YBH7_9BACT</name>
<protein>
    <submittedName>
        <fullName evidence="4">Trypsin</fullName>
    </submittedName>
</protein>
<dbReference type="NCBIfam" id="TIGR03901">
    <property type="entry name" value="MYXO-CTERM"/>
    <property type="match status" value="1"/>
</dbReference>
<dbReference type="Pfam" id="PF00089">
    <property type="entry name" value="Trypsin"/>
    <property type="match status" value="1"/>
</dbReference>
<organism evidence="4 5">
    <name type="scientific">Enhygromyxa salina</name>
    <dbReference type="NCBI Taxonomy" id="215803"/>
    <lineage>
        <taxon>Bacteria</taxon>
        <taxon>Pseudomonadati</taxon>
        <taxon>Myxococcota</taxon>
        <taxon>Polyangia</taxon>
        <taxon>Nannocystales</taxon>
        <taxon>Nannocystaceae</taxon>
        <taxon>Enhygromyxa</taxon>
    </lineage>
</organism>
<dbReference type="PROSITE" id="PS50240">
    <property type="entry name" value="TRYPSIN_DOM"/>
    <property type="match status" value="1"/>
</dbReference>
<dbReference type="InterPro" id="IPR051333">
    <property type="entry name" value="CLIP_Serine_Protease"/>
</dbReference>
<dbReference type="AlphaFoldDB" id="A0A2S9YBH7"/>
<dbReference type="InterPro" id="IPR024038">
    <property type="entry name" value="MYXO-CTERM"/>
</dbReference>
<dbReference type="InterPro" id="IPR013783">
    <property type="entry name" value="Ig-like_fold"/>
</dbReference>
<dbReference type="PANTHER" id="PTHR24260">
    <property type="match status" value="1"/>
</dbReference>
<dbReference type="PRINTS" id="PR00722">
    <property type="entry name" value="CHYMOTRYPSIN"/>
</dbReference>
<dbReference type="SMART" id="SM00020">
    <property type="entry name" value="Tryp_SPc"/>
    <property type="match status" value="1"/>
</dbReference>
<evidence type="ECO:0000256" key="1">
    <source>
        <dbReference type="SAM" id="MobiDB-lite"/>
    </source>
</evidence>
<dbReference type="Gene3D" id="2.60.40.10">
    <property type="entry name" value="Immunoglobulins"/>
    <property type="match status" value="1"/>
</dbReference>
<dbReference type="GO" id="GO:0004252">
    <property type="term" value="F:serine-type endopeptidase activity"/>
    <property type="evidence" value="ECO:0007669"/>
    <property type="project" value="InterPro"/>
</dbReference>